<dbReference type="GO" id="GO:0005737">
    <property type="term" value="C:cytoplasm"/>
    <property type="evidence" value="ECO:0007669"/>
    <property type="project" value="UniProtKB-ARBA"/>
</dbReference>
<comment type="activity regulation">
    <text evidence="15">Allosterically activated by GTP.</text>
</comment>
<dbReference type="UniPathway" id="UPA00574">
    <property type="reaction ID" value="UER00636"/>
</dbReference>
<sequence length="213" mass="23355">MTKEYDRVTVVDHPMVQHKLSKLRNKDTSSKDFRALVRELALFEGYEATRDLALEDVEVETPICKTTCKQVSGKKMVIVPILRAGLGMVEGVQELMPSTFVGHLGMYRDPDTHEPHEYYAKMPDSIAQRDVLVVDPMLATGGSAVAAIQYLRRIGVKNIKLMVLVAAPAGIEAVLAADPDVQIYTCAVDEGLNDHAYIVPGLGDAGDRIFGTK</sequence>
<evidence type="ECO:0000256" key="15">
    <source>
        <dbReference type="HAMAP-Rule" id="MF_01218"/>
    </source>
</evidence>
<evidence type="ECO:0000256" key="8">
    <source>
        <dbReference type="ARBA" id="ARBA00022842"/>
    </source>
</evidence>
<keyword evidence="4 15" id="KW-0021">Allosteric enzyme</keyword>
<dbReference type="InterPro" id="IPR000836">
    <property type="entry name" value="PRTase_dom"/>
</dbReference>
<evidence type="ECO:0000256" key="10">
    <source>
        <dbReference type="ARBA" id="ARBA00031082"/>
    </source>
</evidence>
<comment type="pathway">
    <text evidence="1 15">Pyrimidine metabolism; UMP biosynthesis via salvage pathway; UMP from uracil: step 1/1.</text>
</comment>
<dbReference type="CDD" id="cd06223">
    <property type="entry name" value="PRTases_typeI"/>
    <property type="match status" value="1"/>
</dbReference>
<dbReference type="GO" id="GO:0004845">
    <property type="term" value="F:uracil phosphoribosyltransferase activity"/>
    <property type="evidence" value="ECO:0007669"/>
    <property type="project" value="UniProtKB-UniRule"/>
</dbReference>
<name>A0A369M4V3_9ACTN</name>
<keyword evidence="5 15" id="KW-0328">Glycosyltransferase</keyword>
<evidence type="ECO:0000256" key="12">
    <source>
        <dbReference type="ARBA" id="ARBA00056901"/>
    </source>
</evidence>
<dbReference type="NCBIfam" id="TIGR01091">
    <property type="entry name" value="upp"/>
    <property type="match status" value="1"/>
</dbReference>
<dbReference type="Gene3D" id="3.40.50.2020">
    <property type="match status" value="1"/>
</dbReference>
<keyword evidence="7 15" id="KW-0547">Nucleotide-binding</keyword>
<comment type="cofactor">
    <cofactor evidence="15">
        <name>Mg(2+)</name>
        <dbReference type="ChEBI" id="CHEBI:18420"/>
    </cofactor>
    <text evidence="15">Binds 1 Mg(2+) ion per subunit. The magnesium is bound as Mg-PRPP.</text>
</comment>
<dbReference type="HAMAP" id="MF_01218_B">
    <property type="entry name" value="Upp_B"/>
    <property type="match status" value="1"/>
</dbReference>
<dbReference type="GO" id="GO:0000287">
    <property type="term" value="F:magnesium ion binding"/>
    <property type="evidence" value="ECO:0007669"/>
    <property type="project" value="UniProtKB-UniRule"/>
</dbReference>
<dbReference type="AlphaFoldDB" id="A0A369M4V3"/>
<dbReference type="FunFam" id="3.40.50.2020:FF:000003">
    <property type="entry name" value="Uracil phosphoribosyltransferase"/>
    <property type="match status" value="1"/>
</dbReference>
<keyword evidence="18" id="KW-1185">Reference proteome</keyword>
<dbReference type="PANTHER" id="PTHR32315:SF4">
    <property type="entry name" value="URACIL PHOSPHORIBOSYLTRANSFERASE, CHLOROPLASTIC"/>
    <property type="match status" value="1"/>
</dbReference>
<protein>
    <recommendedName>
        <fullName evidence="13 15">Uracil phosphoribosyltransferase</fullName>
        <ecNumber evidence="3 15">2.4.2.9</ecNumber>
    </recommendedName>
    <alternativeName>
        <fullName evidence="10 15">UMP pyrophosphorylase</fullName>
    </alternativeName>
    <alternativeName>
        <fullName evidence="14 15">UPRTase</fullName>
    </alternativeName>
</protein>
<reference evidence="17 18" key="1">
    <citation type="journal article" date="2018" name="Elife">
        <title>Discovery and characterization of a prevalent human gut bacterial enzyme sufficient for the inactivation of a family of plant toxins.</title>
        <authorList>
            <person name="Koppel N."/>
            <person name="Bisanz J.E."/>
            <person name="Pandelia M.E."/>
            <person name="Turnbaugh P.J."/>
            <person name="Balskus E.P."/>
        </authorList>
    </citation>
    <scope>NUCLEOTIDE SEQUENCE [LARGE SCALE GENOMIC DNA]</scope>
    <source>
        <strain evidence="17 18">3C</strain>
    </source>
</reference>
<comment type="caution">
    <text evidence="17">The sequence shown here is derived from an EMBL/GenBank/DDBJ whole genome shotgun (WGS) entry which is preliminary data.</text>
</comment>
<keyword evidence="6 15" id="KW-0808">Transferase</keyword>
<accession>A0A369M4V3</accession>
<evidence type="ECO:0000256" key="5">
    <source>
        <dbReference type="ARBA" id="ARBA00022676"/>
    </source>
</evidence>
<keyword evidence="9 15" id="KW-0342">GTP-binding</keyword>
<feature type="binding site" evidence="15">
    <location>
        <position position="204"/>
    </location>
    <ligand>
        <name>5-phospho-alpha-D-ribose 1-diphosphate</name>
        <dbReference type="ChEBI" id="CHEBI:58017"/>
    </ligand>
</feature>
<evidence type="ECO:0000256" key="9">
    <source>
        <dbReference type="ARBA" id="ARBA00023134"/>
    </source>
</evidence>
<feature type="binding site" evidence="15">
    <location>
        <position position="83"/>
    </location>
    <ligand>
        <name>5-phospho-alpha-D-ribose 1-diphosphate</name>
        <dbReference type="ChEBI" id="CHEBI:58017"/>
    </ligand>
</feature>
<dbReference type="GO" id="GO:0044206">
    <property type="term" value="P:UMP salvage"/>
    <property type="evidence" value="ECO:0007669"/>
    <property type="project" value="UniProtKB-UniRule"/>
</dbReference>
<dbReference type="InterPro" id="IPR050054">
    <property type="entry name" value="UPRTase/APRTase"/>
</dbReference>
<proteinExistence type="inferred from homology"/>
<feature type="binding site" evidence="15">
    <location>
        <begin position="135"/>
        <end position="143"/>
    </location>
    <ligand>
        <name>5-phospho-alpha-D-ribose 1-diphosphate</name>
        <dbReference type="ChEBI" id="CHEBI:58017"/>
    </ligand>
</feature>
<evidence type="ECO:0000256" key="11">
    <source>
        <dbReference type="ARBA" id="ARBA00052919"/>
    </source>
</evidence>
<comment type="catalytic activity">
    <reaction evidence="11 15">
        <text>UMP + diphosphate = 5-phospho-alpha-D-ribose 1-diphosphate + uracil</text>
        <dbReference type="Rhea" id="RHEA:13017"/>
        <dbReference type="ChEBI" id="CHEBI:17568"/>
        <dbReference type="ChEBI" id="CHEBI:33019"/>
        <dbReference type="ChEBI" id="CHEBI:57865"/>
        <dbReference type="ChEBI" id="CHEBI:58017"/>
        <dbReference type="EC" id="2.4.2.9"/>
    </reaction>
</comment>
<dbReference type="EC" id="2.4.2.9" evidence="3 15"/>
<dbReference type="Proteomes" id="UP000254000">
    <property type="component" value="Unassembled WGS sequence"/>
</dbReference>
<dbReference type="EMBL" id="PPTS01000002">
    <property type="protein sequence ID" value="RDB66454.1"/>
    <property type="molecule type" value="Genomic_DNA"/>
</dbReference>
<evidence type="ECO:0000256" key="2">
    <source>
        <dbReference type="ARBA" id="ARBA00009516"/>
    </source>
</evidence>
<dbReference type="SUPFAM" id="SSF53271">
    <property type="entry name" value="PRTase-like"/>
    <property type="match status" value="1"/>
</dbReference>
<organism evidence="17 18">
    <name type="scientific">Gordonibacter pamelaeae</name>
    <dbReference type="NCBI Taxonomy" id="471189"/>
    <lineage>
        <taxon>Bacteria</taxon>
        <taxon>Bacillati</taxon>
        <taxon>Actinomycetota</taxon>
        <taxon>Coriobacteriia</taxon>
        <taxon>Eggerthellales</taxon>
        <taxon>Eggerthellaceae</taxon>
        <taxon>Gordonibacter</taxon>
    </lineage>
</organism>
<gene>
    <name evidence="15" type="primary">upp</name>
    <name evidence="17" type="ORF">C1877_04565</name>
</gene>
<evidence type="ECO:0000256" key="3">
    <source>
        <dbReference type="ARBA" id="ARBA00011894"/>
    </source>
</evidence>
<dbReference type="Pfam" id="PF14681">
    <property type="entry name" value="UPRTase"/>
    <property type="match status" value="1"/>
</dbReference>
<feature type="domain" description="Phosphoribosyltransferase" evidence="16">
    <location>
        <begin position="10"/>
        <end position="212"/>
    </location>
</feature>
<feature type="binding site" evidence="15">
    <location>
        <position position="108"/>
    </location>
    <ligand>
        <name>5-phospho-alpha-D-ribose 1-diphosphate</name>
        <dbReference type="ChEBI" id="CHEBI:58017"/>
    </ligand>
</feature>
<feature type="binding site" evidence="15">
    <location>
        <position position="198"/>
    </location>
    <ligand>
        <name>uracil</name>
        <dbReference type="ChEBI" id="CHEBI:17568"/>
    </ligand>
</feature>
<dbReference type="NCBIfam" id="NF001097">
    <property type="entry name" value="PRK00129.1"/>
    <property type="match status" value="1"/>
</dbReference>
<dbReference type="PANTHER" id="PTHR32315">
    <property type="entry name" value="ADENINE PHOSPHORIBOSYLTRANSFERASE"/>
    <property type="match status" value="1"/>
</dbReference>
<feature type="binding site" evidence="15">
    <location>
        <begin position="203"/>
        <end position="205"/>
    </location>
    <ligand>
        <name>uracil</name>
        <dbReference type="ChEBI" id="CHEBI:17568"/>
    </ligand>
</feature>
<dbReference type="OrthoDB" id="9781675at2"/>
<evidence type="ECO:0000256" key="6">
    <source>
        <dbReference type="ARBA" id="ARBA00022679"/>
    </source>
</evidence>
<evidence type="ECO:0000256" key="4">
    <source>
        <dbReference type="ARBA" id="ARBA00022533"/>
    </source>
</evidence>
<dbReference type="InterPro" id="IPR005765">
    <property type="entry name" value="UPRT"/>
</dbReference>
<comment type="function">
    <text evidence="12 15">Catalyzes the conversion of uracil and 5-phospho-alpha-D-ribose 1-diphosphate (PRPP) to UMP and diphosphate.</text>
</comment>
<comment type="similarity">
    <text evidence="2 15">Belongs to the UPRTase family.</text>
</comment>
<dbReference type="GO" id="GO:0005525">
    <property type="term" value="F:GTP binding"/>
    <property type="evidence" value="ECO:0007669"/>
    <property type="project" value="UniProtKB-KW"/>
</dbReference>
<dbReference type="GO" id="GO:0006223">
    <property type="term" value="P:uracil salvage"/>
    <property type="evidence" value="ECO:0007669"/>
    <property type="project" value="InterPro"/>
</dbReference>
<dbReference type="InterPro" id="IPR029057">
    <property type="entry name" value="PRTase-like"/>
</dbReference>
<evidence type="ECO:0000256" key="7">
    <source>
        <dbReference type="ARBA" id="ARBA00022741"/>
    </source>
</evidence>
<evidence type="ECO:0000256" key="14">
    <source>
        <dbReference type="ARBA" id="ARBA00079807"/>
    </source>
</evidence>
<dbReference type="GeneID" id="78358984"/>
<evidence type="ECO:0000259" key="16">
    <source>
        <dbReference type="Pfam" id="PF14681"/>
    </source>
</evidence>
<dbReference type="RefSeq" id="WP_015540411.1">
    <property type="nucleotide sequence ID" value="NZ_CABMMS010000002.1"/>
</dbReference>
<evidence type="ECO:0000313" key="18">
    <source>
        <dbReference type="Proteomes" id="UP000254000"/>
    </source>
</evidence>
<keyword evidence="8 15" id="KW-0460">Magnesium</keyword>
<evidence type="ECO:0000256" key="13">
    <source>
        <dbReference type="ARBA" id="ARBA00072146"/>
    </source>
</evidence>
<evidence type="ECO:0000256" key="1">
    <source>
        <dbReference type="ARBA" id="ARBA00005180"/>
    </source>
</evidence>
<dbReference type="InterPro" id="IPR034332">
    <property type="entry name" value="Upp_B"/>
</dbReference>
<evidence type="ECO:0000313" key="17">
    <source>
        <dbReference type="EMBL" id="RDB66454.1"/>
    </source>
</evidence>